<name>B7PHZ7_IXOSC</name>
<gene>
    <name evidence="2" type="ORF">IscW_ISCW017922</name>
</gene>
<dbReference type="VEuPathDB" id="VectorBase:ISCW017922"/>
<accession>B7PHZ7</accession>
<evidence type="ECO:0000313" key="2">
    <source>
        <dbReference type="EMBL" id="EEC06219.1"/>
    </source>
</evidence>
<feature type="region of interest" description="Disordered" evidence="1">
    <location>
        <begin position="46"/>
        <end position="116"/>
    </location>
</feature>
<dbReference type="PaxDb" id="6945-B7PHZ7"/>
<feature type="compositionally biased region" description="Polar residues" evidence="1">
    <location>
        <begin position="91"/>
        <end position="116"/>
    </location>
</feature>
<evidence type="ECO:0000256" key="1">
    <source>
        <dbReference type="SAM" id="MobiDB-lite"/>
    </source>
</evidence>
<feature type="non-terminal residue" evidence="2">
    <location>
        <position position="116"/>
    </location>
</feature>
<organism>
    <name type="scientific">Ixodes scapularis</name>
    <name type="common">Black-legged tick</name>
    <name type="synonym">Deer tick</name>
    <dbReference type="NCBI Taxonomy" id="6945"/>
    <lineage>
        <taxon>Eukaryota</taxon>
        <taxon>Metazoa</taxon>
        <taxon>Ecdysozoa</taxon>
        <taxon>Arthropoda</taxon>
        <taxon>Chelicerata</taxon>
        <taxon>Arachnida</taxon>
        <taxon>Acari</taxon>
        <taxon>Parasitiformes</taxon>
        <taxon>Ixodida</taxon>
        <taxon>Ixodoidea</taxon>
        <taxon>Ixodidae</taxon>
        <taxon>Ixodinae</taxon>
        <taxon>Ixodes</taxon>
    </lineage>
</organism>
<dbReference type="VEuPathDB" id="VectorBase:ISCI017922"/>
<sequence length="116" mass="12426">AAVRASLGVGHSVAGRWAGPSGEPPLEAACADRPVCPSLAPIANEIDSPAGAWPTRARPIRGPPFPTDRYRRTRTRRLASRHADKLRTRAHCQTSPREALGTPNQTTILSPTTSRT</sequence>
<feature type="compositionally biased region" description="Basic residues" evidence="1">
    <location>
        <begin position="71"/>
        <end position="80"/>
    </location>
</feature>
<dbReference type="EMBL" id="DS716023">
    <property type="protein sequence ID" value="EEC06219.1"/>
    <property type="molecule type" value="Genomic_DNA"/>
</dbReference>
<dbReference type="AlphaFoldDB" id="B7PHZ7"/>
<protein>
    <submittedName>
        <fullName evidence="2">Uncharacterized protein</fullName>
    </submittedName>
</protein>
<dbReference type="HOGENOM" id="CLU_2114947_0_0_1"/>
<feature type="non-terminal residue" evidence="2">
    <location>
        <position position="1"/>
    </location>
</feature>
<feature type="region of interest" description="Disordered" evidence="1">
    <location>
        <begin position="1"/>
        <end position="26"/>
    </location>
</feature>
<reference evidence="2" key="1">
    <citation type="submission" date="2008-03" db="EMBL/GenBank/DDBJ databases">
        <title>Annotation of Ixodes scapularis.</title>
        <authorList>
            <consortium name="Ixodes scapularis Genome Project Consortium"/>
            <person name="Caler E."/>
            <person name="Hannick L.I."/>
            <person name="Bidwell S."/>
            <person name="Joardar V."/>
            <person name="Thiagarajan M."/>
            <person name="Amedeo P."/>
            <person name="Galinsky K.J."/>
            <person name="Schobel S."/>
            <person name="Inman J."/>
            <person name="Hostetler J."/>
            <person name="Miller J."/>
            <person name="Hammond M."/>
            <person name="Megy K."/>
            <person name="Lawson D."/>
            <person name="Kodira C."/>
            <person name="Sutton G."/>
            <person name="Meyer J."/>
            <person name="Hill C.A."/>
            <person name="Birren B."/>
            <person name="Nene V."/>
            <person name="Collins F."/>
            <person name="Alarcon-Chaidez F."/>
            <person name="Wikel S."/>
            <person name="Strausberg R."/>
        </authorList>
    </citation>
    <scope>NUCLEOTIDE SEQUENCE [LARGE SCALE GENOMIC DNA]</scope>
    <source>
        <strain evidence="2">Wikel colony</strain>
    </source>
</reference>
<proteinExistence type="predicted"/>